<dbReference type="SFLD" id="SFLDS00003">
    <property type="entry name" value="Haloacid_Dehalogenase"/>
    <property type="match status" value="1"/>
</dbReference>
<dbReference type="GO" id="GO:0005886">
    <property type="term" value="C:plasma membrane"/>
    <property type="evidence" value="ECO:0007669"/>
    <property type="project" value="UniProtKB-SubCell"/>
</dbReference>
<keyword evidence="9 10" id="KW-0472">Membrane</keyword>
<evidence type="ECO:0000256" key="9">
    <source>
        <dbReference type="ARBA" id="ARBA00023136"/>
    </source>
</evidence>
<dbReference type="InterPro" id="IPR023214">
    <property type="entry name" value="HAD_sf"/>
</dbReference>
<sequence length="849" mass="94086">MIDYPKSPEELQEYLKNGLSQEEAAKRLEQFGPNQLKEKKKKSTFQLFLDQFKDFMITILVIAAVFSGIAGEWSDTIIILVIVVLNAIMGFVQEYRAEKAMESLKKMSEVQSQVVRGGKNQVLPSRILVPGDLVLCEAGNMIPADIQLLEENAIKVDESSLTGESVPVEKEASKDIKNPEAIDSNVHLFKGTLQTNGRGMGIILATGMDTQLGKIADLLQEKRPNTPLQIRMEKFGKTISLFILLICLVIFGMGILRGEDPIPLMLVSVSLAVAAIPEALPALITIALSLGAARLAKKETLIRKLPAVESLGSITFICTDKTGTLTKNQMKVVRKEASQDSLPEGNVPLQLAMALNHDIQSNEEGNFMGEATELALVEHIVEDLGQKEYEQIQEKYPRVGEIPFDSERKRMSTFHQFGDQVLVICKGATETILDVLEKDISSEEIIKMSDQWASEGERVLAFAGKLIPSLPAEEEWENLEKDLSFWGLAGMIDPPREEAKIAIQECKTAGIQPVMITGDHPETAKTIAEQVGILEEGRLSISGSELRELSDEDFEKQIEKISVYARVSPDQKLRIVKTLQSKGQFVAMTGDGVNDAPSLRASTIGVAMGITGTDVSKEAAHMILLDDNFATIVRAIREGRRIFDNIRKFIKYIMTCNGAEILTITLAPFLGMPIPLLPIHILWINLVTDGIPALALAKEKAESNIMKRPPRPPKQSLFADGVGIHILWVGTLMAAVTLFTQYWAIRNDWHWQTMVFSVLAFSQLGHVMAVRSDRDFLFKQGLFSNLPLILAVLGMIALQILVIYVPVFNKLFHTEALNLPELLICGGMGLVVFHAVEMEKLVKKWRRKS</sequence>
<keyword evidence="8 10" id="KW-1133">Transmembrane helix</keyword>
<dbReference type="Proteomes" id="UP000295438">
    <property type="component" value="Unassembled WGS sequence"/>
</dbReference>
<dbReference type="SFLD" id="SFLDF00027">
    <property type="entry name" value="p-type_atpase"/>
    <property type="match status" value="1"/>
</dbReference>
<evidence type="ECO:0000256" key="2">
    <source>
        <dbReference type="ARBA" id="ARBA00005675"/>
    </source>
</evidence>
<dbReference type="PANTHER" id="PTHR43294">
    <property type="entry name" value="SODIUM/POTASSIUM-TRANSPORTING ATPASE SUBUNIT ALPHA"/>
    <property type="match status" value="1"/>
</dbReference>
<dbReference type="NCBIfam" id="TIGR01494">
    <property type="entry name" value="ATPase_P-type"/>
    <property type="match status" value="3"/>
</dbReference>
<evidence type="ECO:0000256" key="7">
    <source>
        <dbReference type="ARBA" id="ARBA00022967"/>
    </source>
</evidence>
<evidence type="ECO:0000256" key="1">
    <source>
        <dbReference type="ARBA" id="ARBA00004651"/>
    </source>
</evidence>
<comment type="subcellular location">
    <subcellularLocation>
        <location evidence="1">Cell membrane</location>
        <topology evidence="1">Multi-pass membrane protein</topology>
    </subcellularLocation>
</comment>
<feature type="transmembrane region" description="Helical" evidence="10">
    <location>
        <begin position="262"/>
        <end position="293"/>
    </location>
</feature>
<dbReference type="SUPFAM" id="SSF81665">
    <property type="entry name" value="Calcium ATPase, transmembrane domain M"/>
    <property type="match status" value="1"/>
</dbReference>
<dbReference type="PROSITE" id="PS00154">
    <property type="entry name" value="ATPASE_E1_E2"/>
    <property type="match status" value="1"/>
</dbReference>
<evidence type="ECO:0000256" key="10">
    <source>
        <dbReference type="SAM" id="Phobius"/>
    </source>
</evidence>
<dbReference type="InterPro" id="IPR023298">
    <property type="entry name" value="ATPase_P-typ_TM_dom_sf"/>
</dbReference>
<dbReference type="PRINTS" id="PR00120">
    <property type="entry name" value="HATPASE"/>
</dbReference>
<dbReference type="GO" id="GO:1990573">
    <property type="term" value="P:potassium ion import across plasma membrane"/>
    <property type="evidence" value="ECO:0007669"/>
    <property type="project" value="TreeGrafter"/>
</dbReference>
<keyword evidence="13" id="KW-1185">Reference proteome</keyword>
<feature type="domain" description="Cation-transporting P-type ATPase N-terminal" evidence="11">
    <location>
        <begin position="2"/>
        <end position="72"/>
    </location>
</feature>
<dbReference type="InterPro" id="IPR006068">
    <property type="entry name" value="ATPase_P-typ_cation-transptr_C"/>
</dbReference>
<accession>A0A4R5VFJ2</accession>
<dbReference type="Gene3D" id="3.40.50.1000">
    <property type="entry name" value="HAD superfamily/HAD-like"/>
    <property type="match status" value="2"/>
</dbReference>
<dbReference type="InterPro" id="IPR004014">
    <property type="entry name" value="ATPase_P-typ_cation-transptr_N"/>
</dbReference>
<feature type="transmembrane region" description="Helical" evidence="10">
    <location>
        <begin position="676"/>
        <end position="697"/>
    </location>
</feature>
<evidence type="ECO:0000313" key="12">
    <source>
        <dbReference type="EMBL" id="TDK51036.1"/>
    </source>
</evidence>
<dbReference type="GO" id="GO:0030007">
    <property type="term" value="P:intracellular potassium ion homeostasis"/>
    <property type="evidence" value="ECO:0007669"/>
    <property type="project" value="TreeGrafter"/>
</dbReference>
<dbReference type="InterPro" id="IPR050510">
    <property type="entry name" value="Cation_transp_ATPase_P-type"/>
</dbReference>
<dbReference type="Pfam" id="PF00690">
    <property type="entry name" value="Cation_ATPase_N"/>
    <property type="match status" value="1"/>
</dbReference>
<keyword evidence="3" id="KW-1003">Cell membrane</keyword>
<dbReference type="FunFam" id="3.40.50.1000:FF:000028">
    <property type="entry name" value="Calcium-transporting P-type ATPase, putative"/>
    <property type="match status" value="1"/>
</dbReference>
<evidence type="ECO:0000256" key="5">
    <source>
        <dbReference type="ARBA" id="ARBA00022741"/>
    </source>
</evidence>
<keyword evidence="7" id="KW-1278">Translocase</keyword>
<proteinExistence type="inferred from homology"/>
<dbReference type="Gene3D" id="1.20.1110.10">
    <property type="entry name" value="Calcium-transporting ATPase, transmembrane domain"/>
    <property type="match status" value="2"/>
</dbReference>
<evidence type="ECO:0000256" key="3">
    <source>
        <dbReference type="ARBA" id="ARBA00022475"/>
    </source>
</evidence>
<dbReference type="GO" id="GO:0006883">
    <property type="term" value="P:intracellular sodium ion homeostasis"/>
    <property type="evidence" value="ECO:0007669"/>
    <property type="project" value="TreeGrafter"/>
</dbReference>
<dbReference type="InterPro" id="IPR001757">
    <property type="entry name" value="P_typ_ATPase"/>
</dbReference>
<gene>
    <name evidence="12" type="ORF">E1898_00320</name>
</gene>
<feature type="transmembrane region" description="Helical" evidence="10">
    <location>
        <begin position="782"/>
        <end position="805"/>
    </location>
</feature>
<dbReference type="GO" id="GO:0005391">
    <property type="term" value="F:P-type sodium:potassium-exchanging transporter activity"/>
    <property type="evidence" value="ECO:0007669"/>
    <property type="project" value="TreeGrafter"/>
</dbReference>
<dbReference type="InterPro" id="IPR018303">
    <property type="entry name" value="ATPase_P-typ_P_site"/>
</dbReference>
<dbReference type="RefSeq" id="WP_133389388.1">
    <property type="nucleotide sequence ID" value="NZ_SMUW01000014.1"/>
</dbReference>
<dbReference type="SUPFAM" id="SSF81653">
    <property type="entry name" value="Calcium ATPase, transduction domain A"/>
    <property type="match status" value="1"/>
</dbReference>
<dbReference type="Pfam" id="PF00689">
    <property type="entry name" value="Cation_ATPase_C"/>
    <property type="match status" value="1"/>
</dbReference>
<organism evidence="12 13">
    <name type="scientific">Algoriphagus formosus</name>
    <dbReference type="NCBI Taxonomy" id="2007308"/>
    <lineage>
        <taxon>Bacteria</taxon>
        <taxon>Pseudomonadati</taxon>
        <taxon>Bacteroidota</taxon>
        <taxon>Cytophagia</taxon>
        <taxon>Cytophagales</taxon>
        <taxon>Cyclobacteriaceae</taxon>
        <taxon>Algoriphagus</taxon>
    </lineage>
</organism>
<comment type="similarity">
    <text evidence="2">Belongs to the cation transport ATPase (P-type) (TC 3.A.3) family. Type IIA subfamily.</text>
</comment>
<feature type="transmembrane region" description="Helical" evidence="10">
    <location>
        <begin position="52"/>
        <end position="71"/>
    </location>
</feature>
<dbReference type="GO" id="GO:0005524">
    <property type="term" value="F:ATP binding"/>
    <property type="evidence" value="ECO:0007669"/>
    <property type="project" value="UniProtKB-KW"/>
</dbReference>
<comment type="caution">
    <text evidence="12">The sequence shown here is derived from an EMBL/GenBank/DDBJ whole genome shotgun (WGS) entry which is preliminary data.</text>
</comment>
<evidence type="ECO:0000259" key="11">
    <source>
        <dbReference type="SMART" id="SM00831"/>
    </source>
</evidence>
<dbReference type="GO" id="GO:0036376">
    <property type="term" value="P:sodium ion export across plasma membrane"/>
    <property type="evidence" value="ECO:0007669"/>
    <property type="project" value="TreeGrafter"/>
</dbReference>
<dbReference type="GO" id="GO:0016887">
    <property type="term" value="F:ATP hydrolysis activity"/>
    <property type="evidence" value="ECO:0007669"/>
    <property type="project" value="InterPro"/>
</dbReference>
<dbReference type="SMART" id="SM00831">
    <property type="entry name" value="Cation_ATPase_N"/>
    <property type="match status" value="1"/>
</dbReference>
<feature type="transmembrane region" description="Helical" evidence="10">
    <location>
        <begin position="817"/>
        <end position="836"/>
    </location>
</feature>
<dbReference type="InterPro" id="IPR023299">
    <property type="entry name" value="ATPase_P-typ_cyto_dom_N"/>
</dbReference>
<dbReference type="Gene3D" id="2.70.150.10">
    <property type="entry name" value="Calcium-transporting ATPase, cytoplasmic transduction domain A"/>
    <property type="match status" value="1"/>
</dbReference>
<feature type="transmembrane region" description="Helical" evidence="10">
    <location>
        <begin position="77"/>
        <end position="97"/>
    </location>
</feature>
<keyword evidence="4 10" id="KW-0812">Transmembrane</keyword>
<protein>
    <submittedName>
        <fullName evidence="12">Cation-translocating P-type ATPase</fullName>
    </submittedName>
</protein>
<dbReference type="SFLD" id="SFLDG00002">
    <property type="entry name" value="C1.7:_P-type_atpase_like"/>
    <property type="match status" value="1"/>
</dbReference>
<keyword evidence="6" id="KW-0067">ATP-binding</keyword>
<feature type="transmembrane region" description="Helical" evidence="10">
    <location>
        <begin position="749"/>
        <end position="770"/>
    </location>
</feature>
<dbReference type="GO" id="GO:1902600">
    <property type="term" value="P:proton transmembrane transport"/>
    <property type="evidence" value="ECO:0007669"/>
    <property type="project" value="TreeGrafter"/>
</dbReference>
<dbReference type="Pfam" id="PF13246">
    <property type="entry name" value="Cation_ATPase"/>
    <property type="match status" value="1"/>
</dbReference>
<feature type="transmembrane region" description="Helical" evidence="10">
    <location>
        <begin position="717"/>
        <end position="743"/>
    </location>
</feature>
<dbReference type="PRINTS" id="PR00119">
    <property type="entry name" value="CATATPASE"/>
</dbReference>
<dbReference type="Gene3D" id="3.40.1110.10">
    <property type="entry name" value="Calcium-transporting ATPase, cytoplasmic domain N"/>
    <property type="match status" value="1"/>
</dbReference>
<evidence type="ECO:0000256" key="4">
    <source>
        <dbReference type="ARBA" id="ARBA00022692"/>
    </source>
</evidence>
<keyword evidence="5" id="KW-0547">Nucleotide-binding</keyword>
<dbReference type="SUPFAM" id="SSF81660">
    <property type="entry name" value="Metal cation-transporting ATPase, ATP-binding domain N"/>
    <property type="match status" value="1"/>
</dbReference>
<dbReference type="EMBL" id="SMUW01000014">
    <property type="protein sequence ID" value="TDK51036.1"/>
    <property type="molecule type" value="Genomic_DNA"/>
</dbReference>
<evidence type="ECO:0000313" key="13">
    <source>
        <dbReference type="Proteomes" id="UP000295438"/>
    </source>
</evidence>
<feature type="transmembrane region" description="Helical" evidence="10">
    <location>
        <begin position="649"/>
        <end position="670"/>
    </location>
</feature>
<evidence type="ECO:0000256" key="6">
    <source>
        <dbReference type="ARBA" id="ARBA00022840"/>
    </source>
</evidence>
<dbReference type="AlphaFoldDB" id="A0A4R5VFJ2"/>
<dbReference type="Pfam" id="PF00122">
    <property type="entry name" value="E1-E2_ATPase"/>
    <property type="match status" value="1"/>
</dbReference>
<name>A0A4R5VFJ2_9BACT</name>
<evidence type="ECO:0000256" key="8">
    <source>
        <dbReference type="ARBA" id="ARBA00022989"/>
    </source>
</evidence>
<dbReference type="InterPro" id="IPR008250">
    <property type="entry name" value="ATPase_P-typ_transduc_dom_A_sf"/>
</dbReference>
<dbReference type="InterPro" id="IPR036412">
    <property type="entry name" value="HAD-like_sf"/>
</dbReference>
<feature type="transmembrane region" description="Helical" evidence="10">
    <location>
        <begin position="238"/>
        <end position="256"/>
    </location>
</feature>
<dbReference type="InterPro" id="IPR059000">
    <property type="entry name" value="ATPase_P-type_domA"/>
</dbReference>
<dbReference type="PANTHER" id="PTHR43294:SF21">
    <property type="entry name" value="CATION TRANSPORTING ATPASE"/>
    <property type="match status" value="1"/>
</dbReference>
<reference evidence="12 13" key="1">
    <citation type="submission" date="2019-03" db="EMBL/GenBank/DDBJ databases">
        <title>Algoriphagus aquimaris sp. nov., isolated form marine sediment in Pohang, Korea.</title>
        <authorList>
            <person name="Kim J."/>
            <person name="Yoon S.-H."/>
            <person name="Lee S.-S."/>
        </authorList>
    </citation>
    <scope>NUCLEOTIDE SEQUENCE [LARGE SCALE GENOMIC DNA]</scope>
    <source>
        <strain evidence="12 13">F21</strain>
    </source>
</reference>
<dbReference type="SUPFAM" id="SSF56784">
    <property type="entry name" value="HAD-like"/>
    <property type="match status" value="1"/>
</dbReference>
<dbReference type="InterPro" id="IPR044492">
    <property type="entry name" value="P_typ_ATPase_HD_dom"/>
</dbReference>